<dbReference type="RefSeq" id="WP_098275382.1">
    <property type="nucleotide sequence ID" value="NZ_NTRC01000006.1"/>
</dbReference>
<feature type="transmembrane region" description="Helical" evidence="1">
    <location>
        <begin position="358"/>
        <end position="383"/>
    </location>
</feature>
<keyword evidence="1" id="KW-0472">Membrane</keyword>
<evidence type="ECO:0000313" key="3">
    <source>
        <dbReference type="Proteomes" id="UP000219743"/>
    </source>
</evidence>
<accession>A0A9X6ZA09</accession>
<keyword evidence="1" id="KW-1133">Transmembrane helix</keyword>
<organism evidence="2 3">
    <name type="scientific">Bacillus cereus</name>
    <dbReference type="NCBI Taxonomy" id="1396"/>
    <lineage>
        <taxon>Bacteria</taxon>
        <taxon>Bacillati</taxon>
        <taxon>Bacillota</taxon>
        <taxon>Bacilli</taxon>
        <taxon>Bacillales</taxon>
        <taxon>Bacillaceae</taxon>
        <taxon>Bacillus</taxon>
        <taxon>Bacillus cereus group</taxon>
    </lineage>
</organism>
<feature type="transmembrane region" description="Helical" evidence="1">
    <location>
        <begin position="325"/>
        <end position="346"/>
    </location>
</feature>
<feature type="transmembrane region" description="Helical" evidence="1">
    <location>
        <begin position="98"/>
        <end position="117"/>
    </location>
</feature>
<feature type="transmembrane region" description="Helical" evidence="1">
    <location>
        <begin position="404"/>
        <end position="426"/>
    </location>
</feature>
<gene>
    <name evidence="2" type="ORF">CN263_08700</name>
</gene>
<comment type="caution">
    <text evidence="2">The sequence shown here is derived from an EMBL/GenBank/DDBJ whole genome shotgun (WGS) entry which is preliminary data.</text>
</comment>
<evidence type="ECO:0000256" key="1">
    <source>
        <dbReference type="SAM" id="Phobius"/>
    </source>
</evidence>
<dbReference type="EMBL" id="NTRC01000006">
    <property type="protein sequence ID" value="PFD23152.1"/>
    <property type="molecule type" value="Genomic_DNA"/>
</dbReference>
<keyword evidence="1" id="KW-0812">Transmembrane</keyword>
<feature type="transmembrane region" description="Helical" evidence="1">
    <location>
        <begin position="55"/>
        <end position="77"/>
    </location>
</feature>
<protein>
    <submittedName>
        <fullName evidence="2">Uncharacterized protein</fullName>
    </submittedName>
</protein>
<feature type="transmembrane region" description="Helical" evidence="1">
    <location>
        <begin position="480"/>
        <end position="501"/>
    </location>
</feature>
<feature type="transmembrane region" description="Helical" evidence="1">
    <location>
        <begin position="186"/>
        <end position="212"/>
    </location>
</feature>
<proteinExistence type="predicted"/>
<name>A0A9X6ZA09_BACCE</name>
<sequence>MNKSSSTKQKSKAIGQYQLLFWFLILLSSMALKNLKEELTIDLNSVFYEDVFHNSGKFLSFFMAWAFIFIYSHFSSLPINNMYSTFLNLISDNIKKLLTPKIILITIITLFIFYLTLKNEGVVSLTIATILLALHIINTFLLYYISKDISKKFSTRVILLYIFMFFISMVYVYLNDSQEINSIVSLIKFLFLSFSFTFILFLYLSLLLMALYTLYSIMHAEYSAATLGKIILENNLRLRELKSCKIPDSDGKVYTFKDFPDHLIKQIESAHTKSNYKTAITAIVTSNIVPDTFKVSLLNAFNSIRISKEELQKEKTFYVHFRNQVNLIISVVTAIITLILVIILTLSSIIEISSMKNFLFIIYIFIFLRLLSRCFEICISFYQDIIAKKSLKNTLLTGTDRISLAIKSILEIIFTVATLSMIEILYSTDLLNILREQHDFAQLLKLIIFSFSNSIATSLFNISFPGVTHNVTLLTLGHQLIHIMQVITSLTLITLSIANYINLPKYSFYYELRETNTELILYKVFYTNNTKYEKLILSAHSIDSLSSTLHSSWQNGKLTDTNYLEIKEFLSDNKNK</sequence>
<feature type="transmembrane region" description="Helical" evidence="1">
    <location>
        <begin position="123"/>
        <end position="145"/>
    </location>
</feature>
<evidence type="ECO:0000313" key="2">
    <source>
        <dbReference type="EMBL" id="PFD23152.1"/>
    </source>
</evidence>
<feature type="transmembrane region" description="Helical" evidence="1">
    <location>
        <begin position="157"/>
        <end position="174"/>
    </location>
</feature>
<reference evidence="2 3" key="1">
    <citation type="submission" date="2017-09" db="EMBL/GenBank/DDBJ databases">
        <title>Large-scale bioinformatics analysis of Bacillus genomes uncovers conserved roles of natural products in bacterial physiology.</title>
        <authorList>
            <consortium name="Agbiome Team Llc"/>
            <person name="Bleich R.M."/>
            <person name="Kirk G.J."/>
            <person name="Santa Maria K.C."/>
            <person name="Allen S.E."/>
            <person name="Farag S."/>
            <person name="Shank E.A."/>
            <person name="Bowers A."/>
        </authorList>
    </citation>
    <scope>NUCLEOTIDE SEQUENCE [LARGE SCALE GENOMIC DNA]</scope>
    <source>
        <strain evidence="2 3">AFS024404</strain>
    </source>
</reference>
<dbReference type="AlphaFoldDB" id="A0A9X6ZA09"/>
<dbReference type="Proteomes" id="UP000219743">
    <property type="component" value="Unassembled WGS sequence"/>
</dbReference>